<sequence length="750" mass="80714">MTRAEPLPLGAVTLTSGPFARAQQRALRTALELDPDRLLAPYRRESGVPTGPGYGGWETEGLDGHTLGHVLSALSAHAAGGSASARDRVELLLTGLRECQMTLGTGYIGGVPDGVALWHEIEGGWIEPQTFDLDGRWVPLYNLHKVLTGVIDATVYAESALGRTIATEFVAWWIRVFAPISDADVDLILRTESGGLAASLARWADHTGDEDAATLAARLAVRALWEPLAAGRDPLDGLHANAQIPLVVGHAVLARQGRGDEFAAAARTFWESVTQHRTTVIGGNSVREHFPPRDDWSSMFTAREGPETCNTVNMVELARELYRLDGKLEHLAFIERALSAHILSMQHPDHGGIVYFTSHRPGHHRVYSRSETGFWCCMGTGLEAPARFAASAFSTGPGQLDVNMLLGSRVQWGDAVVEIETERPIGDDALLHVTVPNPGAFVVRVRVPEGVDAERVEAHIAGAVHGPGPDGWLRIDREWHGRTTVRLVLPPVIRSTEAPDGSGWVSLVDGPRVLAERLAGPPVDPLATDARMGHIARGALLPLADAPVLTPEDLTAARRTDEGTVILPASATRREVVLEPFASLHDDRYVLAFPYARDGDAAGRRADLAAEDARADAVDARTIDVVTFGQQQPESDHALALADSESGYDEGSHWRRFGAGSTFVLQDWGAAAATMRIGWLGDTSPRRLVVRIDEDVAADVRVAPTRGQDAIEIDLSGYADGRARWSITVSGAEAGTPRLSEARLMSAPIV</sequence>
<dbReference type="RefSeq" id="WP_133399620.1">
    <property type="nucleotide sequence ID" value="NZ_SMZX01000002.1"/>
</dbReference>
<reference evidence="5 6" key="1">
    <citation type="submission" date="2019-03" db="EMBL/GenBank/DDBJ databases">
        <title>Genome Sequencing and Assembly of Various Microbes Isolated from Partially Reclaimed Soil and Acid Mine Drainage (AMD) Site.</title>
        <authorList>
            <person name="Steinbock B."/>
            <person name="Bechtold R."/>
            <person name="Sevigny J.L."/>
            <person name="Thomas D."/>
            <person name="Cuthill L.R."/>
            <person name="Aveiro Johannsen E.J."/>
            <person name="Thomas K."/>
            <person name="Ghosh A."/>
        </authorList>
    </citation>
    <scope>NUCLEOTIDE SEQUENCE [LARGE SCALE GENOMIC DNA]</scope>
    <source>
        <strain evidence="5 6">F-B2</strain>
    </source>
</reference>
<evidence type="ECO:0000259" key="2">
    <source>
        <dbReference type="Pfam" id="PF16375"/>
    </source>
</evidence>
<evidence type="ECO:0000259" key="4">
    <source>
        <dbReference type="Pfam" id="PF20736"/>
    </source>
</evidence>
<dbReference type="Pfam" id="PF16375">
    <property type="entry name" value="DUF4986"/>
    <property type="match status" value="1"/>
</dbReference>
<accession>A0A4R5YFG8</accession>
<evidence type="ECO:0000313" key="5">
    <source>
        <dbReference type="EMBL" id="TDL43525.1"/>
    </source>
</evidence>
<dbReference type="GO" id="GO:0005975">
    <property type="term" value="P:carbohydrate metabolic process"/>
    <property type="evidence" value="ECO:0007669"/>
    <property type="project" value="InterPro"/>
</dbReference>
<dbReference type="PANTHER" id="PTHR31151">
    <property type="entry name" value="PROLINE-TRNA LIGASE (DUF1680)"/>
    <property type="match status" value="1"/>
</dbReference>
<dbReference type="InterPro" id="IPR032275">
    <property type="entry name" value="DUF4986"/>
</dbReference>
<dbReference type="SUPFAM" id="SSF48208">
    <property type="entry name" value="Six-hairpin glycosidases"/>
    <property type="match status" value="1"/>
</dbReference>
<evidence type="ECO:0000259" key="1">
    <source>
        <dbReference type="Pfam" id="PF07944"/>
    </source>
</evidence>
<dbReference type="Pfam" id="PF20736">
    <property type="entry name" value="Glyco_hydro127M"/>
    <property type="match status" value="1"/>
</dbReference>
<dbReference type="InterPro" id="IPR049046">
    <property type="entry name" value="Beta-AFase-like_GH127_middle"/>
</dbReference>
<dbReference type="Proteomes" id="UP000295633">
    <property type="component" value="Unassembled WGS sequence"/>
</dbReference>
<feature type="domain" description="DUF4986" evidence="2">
    <location>
        <begin position="526"/>
        <end position="593"/>
    </location>
</feature>
<feature type="domain" description="Non-reducing end beta-L-arabinofuranosidase-like GH127 middle" evidence="4">
    <location>
        <begin position="400"/>
        <end position="490"/>
    </location>
</feature>
<proteinExistence type="predicted"/>
<name>A0A4R5YFG8_9MICO</name>
<protein>
    <submittedName>
        <fullName evidence="5">Uncharacterized protein</fullName>
    </submittedName>
</protein>
<gene>
    <name evidence="5" type="ORF">E2R54_09895</name>
</gene>
<dbReference type="PANTHER" id="PTHR31151:SF0">
    <property type="entry name" value="PROLINE-TRNA LIGASE (DUF1680)"/>
    <property type="match status" value="1"/>
</dbReference>
<dbReference type="AlphaFoldDB" id="A0A4R5YFG8"/>
<organism evidence="5 6">
    <name type="scientific">Microbacterium oleivorans</name>
    <dbReference type="NCBI Taxonomy" id="273677"/>
    <lineage>
        <taxon>Bacteria</taxon>
        <taxon>Bacillati</taxon>
        <taxon>Actinomycetota</taxon>
        <taxon>Actinomycetes</taxon>
        <taxon>Micrococcales</taxon>
        <taxon>Microbacteriaceae</taxon>
        <taxon>Microbacterium</taxon>
    </lineage>
</organism>
<dbReference type="InterPro" id="IPR012878">
    <property type="entry name" value="Beta-AFase-like_GH127_cat"/>
</dbReference>
<dbReference type="Pfam" id="PF07944">
    <property type="entry name" value="Beta-AFase-like_GH127_cat"/>
    <property type="match status" value="1"/>
</dbReference>
<dbReference type="InterPro" id="IPR008928">
    <property type="entry name" value="6-hairpin_glycosidase_sf"/>
</dbReference>
<evidence type="ECO:0000313" key="6">
    <source>
        <dbReference type="Proteomes" id="UP000295633"/>
    </source>
</evidence>
<feature type="domain" description="Glycoside hydrolase GH146 substrate-binding" evidence="3">
    <location>
        <begin position="618"/>
        <end position="715"/>
    </location>
</feature>
<comment type="caution">
    <text evidence="5">The sequence shown here is derived from an EMBL/GenBank/DDBJ whole genome shotgun (WGS) entry which is preliminary data.</text>
</comment>
<feature type="domain" description="Non-reducing end beta-L-arabinofuranosidase-like GH127 catalytic" evidence="1">
    <location>
        <begin position="11"/>
        <end position="389"/>
    </location>
</feature>
<dbReference type="InterPro" id="IPR046544">
    <property type="entry name" value="GH146_SB_dom"/>
</dbReference>
<evidence type="ECO:0000259" key="3">
    <source>
        <dbReference type="Pfam" id="PF20620"/>
    </source>
</evidence>
<dbReference type="EMBL" id="SMZX01000002">
    <property type="protein sequence ID" value="TDL43525.1"/>
    <property type="molecule type" value="Genomic_DNA"/>
</dbReference>
<dbReference type="Pfam" id="PF20620">
    <property type="entry name" value="DUF6805"/>
    <property type="match status" value="1"/>
</dbReference>